<proteinExistence type="predicted"/>
<gene>
    <name evidence="2" type="primary">P0441A12.21</name>
</gene>
<reference evidence="3" key="2">
    <citation type="journal article" date="2008" name="Nucleic Acids Res.">
        <title>The rice annotation project database (RAP-DB): 2008 update.</title>
        <authorList>
            <consortium name="The rice annotation project (RAP)"/>
        </authorList>
    </citation>
    <scope>GENOME REANNOTATION</scope>
    <source>
        <strain evidence="3">cv. Nipponbare</strain>
    </source>
</reference>
<reference evidence="3" key="1">
    <citation type="journal article" date="2005" name="Nature">
        <title>The map-based sequence of the rice genome.</title>
        <authorList>
            <consortium name="International rice genome sequencing project (IRGSP)"/>
            <person name="Matsumoto T."/>
            <person name="Wu J."/>
            <person name="Kanamori H."/>
            <person name="Katayose Y."/>
            <person name="Fujisawa M."/>
            <person name="Namiki N."/>
            <person name="Mizuno H."/>
            <person name="Yamamoto K."/>
            <person name="Antonio B.A."/>
            <person name="Baba T."/>
            <person name="Sakata K."/>
            <person name="Nagamura Y."/>
            <person name="Aoki H."/>
            <person name="Arikawa K."/>
            <person name="Arita K."/>
            <person name="Bito T."/>
            <person name="Chiden Y."/>
            <person name="Fujitsuka N."/>
            <person name="Fukunaka R."/>
            <person name="Hamada M."/>
            <person name="Harada C."/>
            <person name="Hayashi A."/>
            <person name="Hijishita S."/>
            <person name="Honda M."/>
            <person name="Hosokawa S."/>
            <person name="Ichikawa Y."/>
            <person name="Idonuma A."/>
            <person name="Iijima M."/>
            <person name="Ikeda M."/>
            <person name="Ikeno M."/>
            <person name="Ito K."/>
            <person name="Ito S."/>
            <person name="Ito T."/>
            <person name="Ito Y."/>
            <person name="Ito Y."/>
            <person name="Iwabuchi A."/>
            <person name="Kamiya K."/>
            <person name="Karasawa W."/>
            <person name="Kurita K."/>
            <person name="Katagiri S."/>
            <person name="Kikuta A."/>
            <person name="Kobayashi H."/>
            <person name="Kobayashi N."/>
            <person name="Machita K."/>
            <person name="Maehara T."/>
            <person name="Masukawa M."/>
            <person name="Mizubayashi T."/>
            <person name="Mukai Y."/>
            <person name="Nagasaki H."/>
            <person name="Nagata Y."/>
            <person name="Naito S."/>
            <person name="Nakashima M."/>
            <person name="Nakama Y."/>
            <person name="Nakamichi Y."/>
            <person name="Nakamura M."/>
            <person name="Meguro A."/>
            <person name="Negishi M."/>
            <person name="Ohta I."/>
            <person name="Ohta T."/>
            <person name="Okamoto M."/>
            <person name="Ono N."/>
            <person name="Saji S."/>
            <person name="Sakaguchi M."/>
            <person name="Sakai K."/>
            <person name="Shibata M."/>
            <person name="Shimokawa T."/>
            <person name="Song J."/>
            <person name="Takazaki Y."/>
            <person name="Terasawa K."/>
            <person name="Tsugane M."/>
            <person name="Tsuji K."/>
            <person name="Ueda S."/>
            <person name="Waki K."/>
            <person name="Yamagata H."/>
            <person name="Yamamoto M."/>
            <person name="Yamamoto S."/>
            <person name="Yamane H."/>
            <person name="Yoshiki S."/>
            <person name="Yoshihara R."/>
            <person name="Yukawa K."/>
            <person name="Zhong H."/>
            <person name="Yano M."/>
            <person name="Yuan Q."/>
            <person name="Ouyang S."/>
            <person name="Liu J."/>
            <person name="Jones K.M."/>
            <person name="Gansberger K."/>
            <person name="Moffat K."/>
            <person name="Hill J."/>
            <person name="Bera J."/>
            <person name="Fadrosh D."/>
            <person name="Jin S."/>
            <person name="Johri S."/>
            <person name="Kim M."/>
            <person name="Overton L."/>
            <person name="Reardon M."/>
            <person name="Tsitrin T."/>
            <person name="Vuong H."/>
            <person name="Weaver B."/>
            <person name="Ciecko A."/>
            <person name="Tallon L."/>
            <person name="Jackson J."/>
            <person name="Pai G."/>
            <person name="Aken S.V."/>
            <person name="Utterback T."/>
            <person name="Reidmuller S."/>
            <person name="Feldblyum T."/>
            <person name="Hsiao J."/>
            <person name="Zismann V."/>
            <person name="Iobst S."/>
            <person name="de Vazeille A.R."/>
            <person name="Buell C.R."/>
            <person name="Ying K."/>
            <person name="Li Y."/>
            <person name="Lu T."/>
            <person name="Huang Y."/>
            <person name="Zhao Q."/>
            <person name="Feng Q."/>
            <person name="Zhang L."/>
            <person name="Zhu J."/>
            <person name="Weng Q."/>
            <person name="Mu J."/>
            <person name="Lu Y."/>
            <person name="Fan D."/>
            <person name="Liu Y."/>
            <person name="Guan J."/>
            <person name="Zhang Y."/>
            <person name="Yu S."/>
            <person name="Liu X."/>
            <person name="Zhang Y."/>
            <person name="Hong G."/>
            <person name="Han B."/>
            <person name="Choisne N."/>
            <person name="Demange N."/>
            <person name="Orjeda G."/>
            <person name="Samain S."/>
            <person name="Cattolico L."/>
            <person name="Pelletier E."/>
            <person name="Couloux A."/>
            <person name="Segurens B."/>
            <person name="Wincker P."/>
            <person name="D'Hont A."/>
            <person name="Scarpelli C."/>
            <person name="Weissenbach J."/>
            <person name="Salanoubat M."/>
            <person name="Quetier F."/>
            <person name="Yu Y."/>
            <person name="Kim H.R."/>
            <person name="Rambo T."/>
            <person name="Currie J."/>
            <person name="Collura K."/>
            <person name="Luo M."/>
            <person name="Yang T."/>
            <person name="Ammiraju J.S.S."/>
            <person name="Engler F."/>
            <person name="Soderlund C."/>
            <person name="Wing R.A."/>
            <person name="Palmer L.E."/>
            <person name="de la Bastide M."/>
            <person name="Spiegel L."/>
            <person name="Nascimento L."/>
            <person name="Zutavern T."/>
            <person name="O'Shaughnessy A."/>
            <person name="Dike S."/>
            <person name="Dedhia N."/>
            <person name="Preston R."/>
            <person name="Balija V."/>
            <person name="McCombie W.R."/>
            <person name="Chow T."/>
            <person name="Chen H."/>
            <person name="Chung M."/>
            <person name="Chen C."/>
            <person name="Shaw J."/>
            <person name="Wu H."/>
            <person name="Hsiao K."/>
            <person name="Chao Y."/>
            <person name="Chu M."/>
            <person name="Cheng C."/>
            <person name="Hour A."/>
            <person name="Lee P."/>
            <person name="Lin S."/>
            <person name="Lin Y."/>
            <person name="Liou J."/>
            <person name="Liu S."/>
            <person name="Hsing Y."/>
            <person name="Raghuvanshi S."/>
            <person name="Mohanty A."/>
            <person name="Bharti A.K."/>
            <person name="Gaur A."/>
            <person name="Gupta V."/>
            <person name="Kumar D."/>
            <person name="Ravi V."/>
            <person name="Vij S."/>
            <person name="Kapur A."/>
            <person name="Khurana P."/>
            <person name="Khurana P."/>
            <person name="Khurana J.P."/>
            <person name="Tyagi A.K."/>
            <person name="Gaikwad K."/>
            <person name="Singh A."/>
            <person name="Dalal V."/>
            <person name="Srivastava S."/>
            <person name="Dixit A."/>
            <person name="Pal A.K."/>
            <person name="Ghazi I.A."/>
            <person name="Yadav M."/>
            <person name="Pandit A."/>
            <person name="Bhargava A."/>
            <person name="Sureshbabu K."/>
            <person name="Batra K."/>
            <person name="Sharma T.R."/>
            <person name="Mohapatra T."/>
            <person name="Singh N.K."/>
            <person name="Messing J."/>
            <person name="Nelson A.B."/>
            <person name="Fuks G."/>
            <person name="Kavchok S."/>
            <person name="Keizer G."/>
            <person name="Linton E."/>
            <person name="Llaca V."/>
            <person name="Song R."/>
            <person name="Tanyolac B."/>
            <person name="Young S."/>
            <person name="Ho-Il K."/>
            <person name="Hahn J.H."/>
            <person name="Sangsakoo G."/>
            <person name="Vanavichit A."/>
            <person name="de Mattos Luiz.A.T."/>
            <person name="Zimmer P.D."/>
            <person name="Malone G."/>
            <person name="Dellagostin O."/>
            <person name="de Oliveira A.C."/>
            <person name="Bevan M."/>
            <person name="Bancroft I."/>
            <person name="Minx P."/>
            <person name="Cordum H."/>
            <person name="Wilson R."/>
            <person name="Cheng Z."/>
            <person name="Jin W."/>
            <person name="Jiang J."/>
            <person name="Leong S.A."/>
            <person name="Iwama H."/>
            <person name="Gojobori T."/>
            <person name="Itoh T."/>
            <person name="Niimura Y."/>
            <person name="Fujii Y."/>
            <person name="Habara T."/>
            <person name="Sakai H."/>
            <person name="Sato Y."/>
            <person name="Wilson G."/>
            <person name="Kumar K."/>
            <person name="McCouch S."/>
            <person name="Juretic N."/>
            <person name="Hoen D."/>
            <person name="Wright S."/>
            <person name="Bruskiewich R."/>
            <person name="Bureau T."/>
            <person name="Miyao A."/>
            <person name="Hirochika H."/>
            <person name="Nishikawa T."/>
            <person name="Kadowaki K."/>
            <person name="Sugiura M."/>
            <person name="Burr B."/>
            <person name="Sasaki T."/>
        </authorList>
    </citation>
    <scope>NUCLEOTIDE SEQUENCE [LARGE SCALE GENOMIC DNA]</scope>
    <source>
        <strain evidence="3">cv. Nipponbare</strain>
    </source>
</reference>
<organism evidence="2 3">
    <name type="scientific">Oryza sativa subsp. japonica</name>
    <name type="common">Rice</name>
    <dbReference type="NCBI Taxonomy" id="39947"/>
    <lineage>
        <taxon>Eukaryota</taxon>
        <taxon>Viridiplantae</taxon>
        <taxon>Streptophyta</taxon>
        <taxon>Embryophyta</taxon>
        <taxon>Tracheophyta</taxon>
        <taxon>Spermatophyta</taxon>
        <taxon>Magnoliopsida</taxon>
        <taxon>Liliopsida</taxon>
        <taxon>Poales</taxon>
        <taxon>Poaceae</taxon>
        <taxon>BOP clade</taxon>
        <taxon>Oryzoideae</taxon>
        <taxon>Oryzeae</taxon>
        <taxon>Oryzinae</taxon>
        <taxon>Oryza</taxon>
        <taxon>Oryza sativa</taxon>
    </lineage>
</organism>
<feature type="compositionally biased region" description="Low complexity" evidence="1">
    <location>
        <begin position="41"/>
        <end position="57"/>
    </location>
</feature>
<evidence type="ECO:0000256" key="1">
    <source>
        <dbReference type="SAM" id="MobiDB-lite"/>
    </source>
</evidence>
<accession>Q69QG4</accession>
<feature type="region of interest" description="Disordered" evidence="1">
    <location>
        <begin position="29"/>
        <end position="57"/>
    </location>
</feature>
<dbReference type="AlphaFoldDB" id="Q69QG4"/>
<name>Q69QG4_ORYSJ</name>
<protein>
    <submittedName>
        <fullName evidence="2">Uncharacterized protein</fullName>
    </submittedName>
</protein>
<dbReference type="Proteomes" id="UP000000763">
    <property type="component" value="Chromosome 9"/>
</dbReference>
<dbReference type="EMBL" id="AP005422">
    <property type="protein sequence ID" value="BAD33458.1"/>
    <property type="molecule type" value="Genomic_DNA"/>
</dbReference>
<evidence type="ECO:0000313" key="2">
    <source>
        <dbReference type="EMBL" id="BAD33458.1"/>
    </source>
</evidence>
<evidence type="ECO:0000313" key="3">
    <source>
        <dbReference type="Proteomes" id="UP000000763"/>
    </source>
</evidence>
<sequence>MTHHCTISRVSQIGSKIFLSPATVSRLLRTLAPPPTPTSPPSSSLAATATDTVTAAT</sequence>